<dbReference type="GO" id="GO:0000111">
    <property type="term" value="C:nucleotide-excision repair factor 2 complex"/>
    <property type="evidence" value="ECO:0007669"/>
    <property type="project" value="TreeGrafter"/>
</dbReference>
<feature type="compositionally biased region" description="Acidic residues" evidence="8">
    <location>
        <begin position="244"/>
        <end position="255"/>
    </location>
</feature>
<accession>A0A482WH35</accession>
<feature type="compositionally biased region" description="Basic and acidic residues" evidence="8">
    <location>
        <begin position="1812"/>
        <end position="1821"/>
    </location>
</feature>
<evidence type="ECO:0000259" key="10">
    <source>
        <dbReference type="SMART" id="SM01031"/>
    </source>
</evidence>
<feature type="compositionally biased region" description="Basic and acidic residues" evidence="8">
    <location>
        <begin position="821"/>
        <end position="834"/>
    </location>
</feature>
<dbReference type="FunFam" id="3.30.70.2460:FF:000001">
    <property type="entry name" value="DNA repair protein Rad4 family"/>
    <property type="match status" value="1"/>
</dbReference>
<evidence type="ECO:0000313" key="12">
    <source>
        <dbReference type="EMBL" id="RZF32849.1"/>
    </source>
</evidence>
<dbReference type="SUPFAM" id="SSF54001">
    <property type="entry name" value="Cysteine proteinases"/>
    <property type="match status" value="1"/>
</dbReference>
<dbReference type="GO" id="GO:0071942">
    <property type="term" value="C:XPC complex"/>
    <property type="evidence" value="ECO:0007669"/>
    <property type="project" value="TreeGrafter"/>
</dbReference>
<feature type="region of interest" description="Disordered" evidence="8">
    <location>
        <begin position="235"/>
        <end position="264"/>
    </location>
</feature>
<feature type="compositionally biased region" description="Basic residues" evidence="8">
    <location>
        <begin position="1"/>
        <end position="11"/>
    </location>
</feature>
<gene>
    <name evidence="12" type="ORF">LSTR_LSTR009400</name>
</gene>
<dbReference type="InterPro" id="IPR038765">
    <property type="entry name" value="Papain-like_cys_pep_sf"/>
</dbReference>
<comment type="subcellular location">
    <subcellularLocation>
        <location evidence="1">Nucleus</location>
    </subcellularLocation>
</comment>
<evidence type="ECO:0000256" key="7">
    <source>
        <dbReference type="ARBA" id="ARBA00023242"/>
    </source>
</evidence>
<dbReference type="Gene3D" id="3.30.70.2460">
    <property type="entry name" value="Rad4, beta-hairpin domain BHD3"/>
    <property type="match status" value="1"/>
</dbReference>
<feature type="compositionally biased region" description="Basic and acidic residues" evidence="8">
    <location>
        <begin position="860"/>
        <end position="874"/>
    </location>
</feature>
<evidence type="ECO:0000256" key="4">
    <source>
        <dbReference type="ARBA" id="ARBA00022763"/>
    </source>
</evidence>
<feature type="compositionally biased region" description="Basic and acidic residues" evidence="8">
    <location>
        <begin position="893"/>
        <end position="902"/>
    </location>
</feature>
<dbReference type="STRING" id="195883.A0A482WH35"/>
<keyword evidence="13" id="KW-1185">Reference proteome</keyword>
<dbReference type="InterPro" id="IPR036985">
    <property type="entry name" value="Transglutaminase-like_sf"/>
</dbReference>
<feature type="region of interest" description="Disordered" evidence="8">
    <location>
        <begin position="1466"/>
        <end position="1491"/>
    </location>
</feature>
<feature type="compositionally biased region" description="Basic and acidic residues" evidence="8">
    <location>
        <begin position="453"/>
        <end position="465"/>
    </location>
</feature>
<feature type="compositionally biased region" description="Acidic residues" evidence="8">
    <location>
        <begin position="919"/>
        <end position="928"/>
    </location>
</feature>
<dbReference type="SMART" id="SM01032">
    <property type="entry name" value="BHD_3"/>
    <property type="match status" value="1"/>
</dbReference>
<dbReference type="InterPro" id="IPR018325">
    <property type="entry name" value="Rad4/PNGase_transGLS-fold"/>
</dbReference>
<dbReference type="GO" id="GO:0005737">
    <property type="term" value="C:cytoplasm"/>
    <property type="evidence" value="ECO:0007669"/>
    <property type="project" value="TreeGrafter"/>
</dbReference>
<feature type="domain" description="Rad4 beta-hairpin" evidence="11">
    <location>
        <begin position="1214"/>
        <end position="1288"/>
    </location>
</feature>
<dbReference type="PANTHER" id="PTHR12135:SF0">
    <property type="entry name" value="DNA REPAIR PROTEIN COMPLEMENTING XP-C CELLS"/>
    <property type="match status" value="1"/>
</dbReference>
<feature type="compositionally biased region" description="Basic residues" evidence="8">
    <location>
        <begin position="1527"/>
        <end position="1539"/>
    </location>
</feature>
<evidence type="ECO:0000256" key="3">
    <source>
        <dbReference type="ARBA" id="ARBA00022553"/>
    </source>
</evidence>
<evidence type="ECO:0008006" key="14">
    <source>
        <dbReference type="Google" id="ProtNLM"/>
    </source>
</evidence>
<dbReference type="Pfam" id="PF10405">
    <property type="entry name" value="BHD_3"/>
    <property type="match status" value="1"/>
</dbReference>
<dbReference type="NCBIfam" id="TIGR00605">
    <property type="entry name" value="rad4"/>
    <property type="match status" value="1"/>
</dbReference>
<dbReference type="InParanoid" id="A0A482WH35"/>
<feature type="compositionally biased region" description="Low complexity" evidence="8">
    <location>
        <begin position="1555"/>
        <end position="1569"/>
    </location>
</feature>
<feature type="compositionally biased region" description="Basic and acidic residues" evidence="8">
    <location>
        <begin position="473"/>
        <end position="506"/>
    </location>
</feature>
<dbReference type="Pfam" id="PF10403">
    <property type="entry name" value="BHD_1"/>
    <property type="match status" value="1"/>
</dbReference>
<dbReference type="FunFam" id="2.20.20.110:FF:000001">
    <property type="entry name" value="DNA repair protein complementing XP-C cells"/>
    <property type="match status" value="1"/>
</dbReference>
<protein>
    <recommendedName>
        <fullName evidence="14">Rad4 beta-hairpin domain-containing protein</fullName>
    </recommendedName>
</protein>
<evidence type="ECO:0000256" key="2">
    <source>
        <dbReference type="ARBA" id="ARBA00009525"/>
    </source>
</evidence>
<dbReference type="Gene3D" id="3.90.260.10">
    <property type="entry name" value="Transglutaminase-like"/>
    <property type="match status" value="2"/>
</dbReference>
<feature type="compositionally biased region" description="Basic and acidic residues" evidence="8">
    <location>
        <begin position="1589"/>
        <end position="1611"/>
    </location>
</feature>
<feature type="compositionally biased region" description="Basic residues" evidence="8">
    <location>
        <begin position="1877"/>
        <end position="1889"/>
    </location>
</feature>
<feature type="compositionally biased region" description="Basic and acidic residues" evidence="8">
    <location>
        <begin position="909"/>
        <end position="918"/>
    </location>
</feature>
<keyword evidence="5" id="KW-0238">DNA-binding</keyword>
<dbReference type="InterPro" id="IPR018026">
    <property type="entry name" value="DNA_repair_Rad4-like"/>
</dbReference>
<keyword evidence="4" id="KW-0227">DNA damage</keyword>
<dbReference type="EMBL" id="QKKF02035872">
    <property type="protein sequence ID" value="RZF32849.1"/>
    <property type="molecule type" value="Genomic_DNA"/>
</dbReference>
<feature type="compositionally biased region" description="Basic and acidic residues" evidence="8">
    <location>
        <begin position="556"/>
        <end position="566"/>
    </location>
</feature>
<keyword evidence="6" id="KW-0234">DNA repair</keyword>
<evidence type="ECO:0000259" key="11">
    <source>
        <dbReference type="SMART" id="SM01032"/>
    </source>
</evidence>
<dbReference type="OrthoDB" id="300780at2759"/>
<evidence type="ECO:0000313" key="13">
    <source>
        <dbReference type="Proteomes" id="UP000291343"/>
    </source>
</evidence>
<feature type="compositionally biased region" description="Basic and acidic residues" evidence="8">
    <location>
        <begin position="1570"/>
        <end position="1582"/>
    </location>
</feature>
<feature type="compositionally biased region" description="Basic and acidic residues" evidence="8">
    <location>
        <begin position="1994"/>
        <end position="2008"/>
    </location>
</feature>
<dbReference type="SMART" id="SM01031">
    <property type="entry name" value="BHD_2"/>
    <property type="match status" value="1"/>
</dbReference>
<organism evidence="12 13">
    <name type="scientific">Laodelphax striatellus</name>
    <name type="common">Small brown planthopper</name>
    <name type="synonym">Delphax striatella</name>
    <dbReference type="NCBI Taxonomy" id="195883"/>
    <lineage>
        <taxon>Eukaryota</taxon>
        <taxon>Metazoa</taxon>
        <taxon>Ecdysozoa</taxon>
        <taxon>Arthropoda</taxon>
        <taxon>Hexapoda</taxon>
        <taxon>Insecta</taxon>
        <taxon>Pterygota</taxon>
        <taxon>Neoptera</taxon>
        <taxon>Paraneoptera</taxon>
        <taxon>Hemiptera</taxon>
        <taxon>Auchenorrhyncha</taxon>
        <taxon>Fulgoroidea</taxon>
        <taxon>Delphacidae</taxon>
        <taxon>Criomorphinae</taxon>
        <taxon>Laodelphax</taxon>
    </lineage>
</organism>
<dbReference type="GO" id="GO:0006298">
    <property type="term" value="P:mismatch repair"/>
    <property type="evidence" value="ECO:0007669"/>
    <property type="project" value="TreeGrafter"/>
</dbReference>
<keyword evidence="3" id="KW-0597">Phosphoprotein</keyword>
<feature type="compositionally biased region" description="Basic and acidic residues" evidence="8">
    <location>
        <begin position="1843"/>
        <end position="1862"/>
    </location>
</feature>
<feature type="compositionally biased region" description="Basic residues" evidence="8">
    <location>
        <begin position="1668"/>
        <end position="1682"/>
    </location>
</feature>
<feature type="compositionally biased region" description="Polar residues" evidence="8">
    <location>
        <begin position="1481"/>
        <end position="1491"/>
    </location>
</feature>
<dbReference type="InterPro" id="IPR018326">
    <property type="entry name" value="Rad4_beta-hairpin_dom1"/>
</dbReference>
<comment type="similarity">
    <text evidence="2">Belongs to the XPC family.</text>
</comment>
<feature type="compositionally biased region" description="Basic and acidic residues" evidence="8">
    <location>
        <begin position="1893"/>
        <end position="1935"/>
    </location>
</feature>
<feature type="compositionally biased region" description="Basic and acidic residues" evidence="8">
    <location>
        <begin position="140"/>
        <end position="149"/>
    </location>
</feature>
<proteinExistence type="inferred from homology"/>
<feature type="region of interest" description="Disordered" evidence="8">
    <location>
        <begin position="1"/>
        <end position="159"/>
    </location>
</feature>
<feature type="compositionally biased region" description="Low complexity" evidence="8">
    <location>
        <begin position="795"/>
        <end position="807"/>
    </location>
</feature>
<feature type="region of interest" description="Disordered" evidence="8">
    <location>
        <begin position="179"/>
        <end position="212"/>
    </location>
</feature>
<dbReference type="GO" id="GO:0006289">
    <property type="term" value="P:nucleotide-excision repair"/>
    <property type="evidence" value="ECO:0007669"/>
    <property type="project" value="InterPro"/>
</dbReference>
<dbReference type="InterPro" id="IPR004583">
    <property type="entry name" value="DNA_repair_Rad4"/>
</dbReference>
<comment type="caution">
    <text evidence="12">The sequence shown here is derived from an EMBL/GenBank/DDBJ whole genome shotgun (WGS) entry which is preliminary data.</text>
</comment>
<feature type="compositionally biased region" description="Basic residues" evidence="8">
    <location>
        <begin position="1936"/>
        <end position="1979"/>
    </location>
</feature>
<dbReference type="InterPro" id="IPR042488">
    <property type="entry name" value="Rad4_BHD3_sf"/>
</dbReference>
<dbReference type="InterPro" id="IPR031959">
    <property type="entry name" value="DUF4779"/>
</dbReference>
<feature type="compositionally biased region" description="Basic and acidic residues" evidence="8">
    <location>
        <begin position="615"/>
        <end position="643"/>
    </location>
</feature>
<dbReference type="InterPro" id="IPR018327">
    <property type="entry name" value="BHD_2"/>
</dbReference>
<keyword evidence="7" id="KW-0539">Nucleus</keyword>
<feature type="compositionally biased region" description="Basic and acidic residues" evidence="8">
    <location>
        <begin position="1713"/>
        <end position="1741"/>
    </location>
</feature>
<evidence type="ECO:0000256" key="6">
    <source>
        <dbReference type="ARBA" id="ARBA00023204"/>
    </source>
</evidence>
<evidence type="ECO:0000256" key="8">
    <source>
        <dbReference type="SAM" id="MobiDB-lite"/>
    </source>
</evidence>
<evidence type="ECO:0000256" key="1">
    <source>
        <dbReference type="ARBA" id="ARBA00004123"/>
    </source>
</evidence>
<feature type="compositionally biased region" description="Basic residues" evidence="8">
    <location>
        <begin position="706"/>
        <end position="715"/>
    </location>
</feature>
<feature type="domain" description="Rad4 beta-hairpin" evidence="9">
    <location>
        <begin position="1097"/>
        <end position="1149"/>
    </location>
</feature>
<feature type="compositionally biased region" description="Basic and acidic residues" evidence="8">
    <location>
        <begin position="658"/>
        <end position="671"/>
    </location>
</feature>
<dbReference type="InterPro" id="IPR018328">
    <property type="entry name" value="Rad4_beta-hairpin_dom3"/>
</dbReference>
<dbReference type="Pfam" id="PF03835">
    <property type="entry name" value="Rad4"/>
    <property type="match status" value="1"/>
</dbReference>
<evidence type="ECO:0000259" key="9">
    <source>
        <dbReference type="SMART" id="SM01030"/>
    </source>
</evidence>
<dbReference type="FunCoup" id="A0A482WH35">
    <property type="interactions" value="1552"/>
</dbReference>
<dbReference type="PANTHER" id="PTHR12135">
    <property type="entry name" value="DNA REPAIR PROTEIN XP-C / RAD4"/>
    <property type="match status" value="1"/>
</dbReference>
<feature type="region of interest" description="Disordered" evidence="8">
    <location>
        <begin position="1521"/>
        <end position="2016"/>
    </location>
</feature>
<dbReference type="GO" id="GO:0003684">
    <property type="term" value="F:damaged DNA binding"/>
    <property type="evidence" value="ECO:0007669"/>
    <property type="project" value="InterPro"/>
</dbReference>
<feature type="compositionally biased region" description="Acidic residues" evidence="8">
    <location>
        <begin position="721"/>
        <end position="731"/>
    </location>
</feature>
<dbReference type="Pfam" id="PF16009">
    <property type="entry name" value="DUF4779"/>
    <property type="match status" value="1"/>
</dbReference>
<dbReference type="SMART" id="SM01030">
    <property type="entry name" value="BHD_1"/>
    <property type="match status" value="1"/>
</dbReference>
<feature type="domain" description="Rad4 beta-hairpin" evidence="10">
    <location>
        <begin position="1151"/>
        <end position="1207"/>
    </location>
</feature>
<dbReference type="SMR" id="A0A482WH35"/>
<evidence type="ECO:0000256" key="5">
    <source>
        <dbReference type="ARBA" id="ARBA00023125"/>
    </source>
</evidence>
<dbReference type="Gene3D" id="2.20.20.110">
    <property type="entry name" value="Rad4, beta-hairpin domain BHD1"/>
    <property type="match status" value="1"/>
</dbReference>
<feature type="region of interest" description="Disordered" evidence="8">
    <location>
        <begin position="792"/>
        <end position="958"/>
    </location>
</feature>
<dbReference type="Proteomes" id="UP000291343">
    <property type="component" value="Unassembled WGS sequence"/>
</dbReference>
<reference evidence="12 13" key="1">
    <citation type="journal article" date="2017" name="Gigascience">
        <title>Genome sequence of the small brown planthopper, Laodelphax striatellus.</title>
        <authorList>
            <person name="Zhu J."/>
            <person name="Jiang F."/>
            <person name="Wang X."/>
            <person name="Yang P."/>
            <person name="Bao Y."/>
            <person name="Zhao W."/>
            <person name="Wang W."/>
            <person name="Lu H."/>
            <person name="Wang Q."/>
            <person name="Cui N."/>
            <person name="Li J."/>
            <person name="Chen X."/>
            <person name="Luo L."/>
            <person name="Yu J."/>
            <person name="Kang L."/>
            <person name="Cui F."/>
        </authorList>
    </citation>
    <scope>NUCLEOTIDE SEQUENCE [LARGE SCALE GENOMIC DNA]</scope>
    <source>
        <strain evidence="12">Lst14</strain>
    </source>
</reference>
<feature type="region of interest" description="Disordered" evidence="8">
    <location>
        <begin position="445"/>
        <end position="732"/>
    </location>
</feature>
<feature type="compositionally biased region" description="Basic residues" evidence="8">
    <location>
        <begin position="194"/>
        <end position="207"/>
    </location>
</feature>
<feature type="compositionally biased region" description="Acidic residues" evidence="8">
    <location>
        <begin position="28"/>
        <end position="52"/>
    </location>
</feature>
<name>A0A482WH35_LAOST</name>
<feature type="compositionally biased region" description="Basic residues" evidence="8">
    <location>
        <begin position="1798"/>
        <end position="1811"/>
    </location>
</feature>
<feature type="compositionally biased region" description="Acidic residues" evidence="8">
    <location>
        <begin position="1774"/>
        <end position="1790"/>
    </location>
</feature>
<dbReference type="GO" id="GO:0003697">
    <property type="term" value="F:single-stranded DNA binding"/>
    <property type="evidence" value="ECO:0007669"/>
    <property type="project" value="TreeGrafter"/>
</dbReference>
<feature type="compositionally biased region" description="Polar residues" evidence="8">
    <location>
        <begin position="875"/>
        <end position="890"/>
    </location>
</feature>
<feature type="compositionally biased region" description="Basic and acidic residues" evidence="8">
    <location>
        <begin position="938"/>
        <end position="952"/>
    </location>
</feature>
<feature type="compositionally biased region" description="Basic and acidic residues" evidence="8">
    <location>
        <begin position="680"/>
        <end position="705"/>
    </location>
</feature>
<sequence length="2016" mass="228467">MLNPRPKRRTLNKTEEPVSSKRKKTKEESEDEFEDEDEDEFSPMDNTDEDSDYNPTKEKAKSSSSEEEEDNVESESKFFKTNSFGARKKPPWYMSKPSPGTSSNFKSPAAKQRTLLDSDSSSDEFERVPDSLDDLGGFERLNKEVKTEDSENDMETDSKVTEYFDFSQIIQNQEVLKAAAANKKEKDGSVLPSKRVKQPSSGKKKIKNGLNDDVGDNDVMKLLAMGEGAKLEVNKNIKKRGGESDSEDSDDDEYEETKPRHTKGVEVTIALPNQHKKKEKKACDVEAALKRRFNLVKKENQVFAHKVHLLCWVAHGNYLNSVLNCEDLMGVALSIIPSNYCYPPKRCDLTYLENFVKWFREKIKIDPVLGKDVIRPDRIVTSQSLQAQFNKQMANSRLDQLLLFIATLRALGLLVRLIINLRPVPLKPPVKELFTFKSPQESVISMKGGKSKKVAEGDKAKKEVEKEEEEEVERGMKTSKENKAKNEKEGTSGRKPSKENKVKNEEEAAPSGEKTSKENIVEMDEEGTKIISFVKENKVKIGDEEEKVSVKKTTKKHVEDNDENCKKTARKNAKKEENVEEDGAPDERRTSVRQSMRRNVKENEGTNKTSSTKTKKGDKDEASKKEGVTNAKKEDDKNEEKDQSSSPEFIKRSSRRNQPNDDVNKKEESSNKRSSKRNAKKEDSDKGNEKESLDNKEDESKEKAKQGKLRSKAVSKSKTDDVDESVDFEEEFLTRNARRPSKIVNKIEGNVTRSSRSSTKITEKVTPDDSMDFEEEFVTSPMLAQLKIVNKIEDSGSSSTRSSRSSTKIAEKVVSTLKTNKVPDESTEKLAEKKGRTRSLSSAKKSEGGKGSRSKSMSNKNEEEVGNKSDKKSAESTSKYFDNKTDTTINGCKDVEEKETGRGKRQKKKVVENLKEAESSEEELEEEEEKKKKNGKRRTSEAKKSSKKKGNESDEEFELESSYFKSKKQIDRRVLSSDDDAKVEANKKNKKKNQTDEWAEVFLEAEEKWICVDLTKGMIHCVQQLYSSASQPVTHVLGWENSGYMKDVTRRYVPHYMTATRKQRVDDGWWLAALRAFRPPRDARNREEDEDLDRQMEDQPLPKSISEYKNHPLYALQRHLLKFQAIYPPDAPTLGFIRNEPVFSRSCVAELHCRESWIKFAKVVRAGEEPYKVVKARPKFDKMTGEFRSDLPLPLFGPWQVDDYVPPPAKDGKVPRNEYGNVELFQPSMLPAGTVHLKLPGLNRVAKKLQIDCAAAVVGWDFHGGSSHVVMDGFVVCEEFKDTLTEAWHQEQQEAERRAREKMEQKVYGNWKRLIKGLLIREKLKLKYGFEIEDEVAAGSSGKGQKSKKGLLGVGRGHTAGVRVALPATYSTFSTIQSVNNLQRHSNHNYDNHPDDPVATINTTGVFNILPRFIQERIQSSRENTTDGTSTSSLEPVRGLQMAPETINPVSTLNLHQQRPRFLSRRFTTSTPSPALVSSVPPISSGTTTNTSNLIQKVPETGTVVPPSSLVGSNDSVKEVVGEDKLGRKRRRKRKRIIIRKPSSAELDSKTIAASSSGLEGVSNSSSVGEKTEERSKNVEGVKDEEEKEKEKQMDRLVKQHLEERRRHQIPDENVGTSKDAAAVQTPMQDRSDELVDILDTVDPVGDVLGYDVDSGESAASARIGKESRKKKKKKRKKKKKERKDDDDDVVMKKEEDSEFDLGGGDEYFMKLPKTEVPEKNHDEVLRDNNRRINERSERLLKRPKKNYLSEEKVTDPQIFAYDVGNIPRQSRTDDEEEELEGEASEDQEVDQSPSASHGHKHKEKKHHKEKHEKGGGEEHHSHHKSSSGKKGDKGYKGYHKHEKGEKGHHDKESHKGEYKDTKGKKKKHKEEAGHYGAHHKSEKGKKGAKFGESGEHKKGHSTKGEHNIHKKDEYLKKHEFYDEHHEGGEHEKHGGYHSHHGHKKGGKHKSGHHKSGHHEGHHGKKGHHKKGGHHKDHKGHKEAAGHEKHHSHKSEYGKKGGHKEGKKWGYSHKKD</sequence>